<evidence type="ECO:0000313" key="2">
    <source>
        <dbReference type="Proteomes" id="UP000510886"/>
    </source>
</evidence>
<dbReference type="EMBL" id="CP047418">
    <property type="protein sequence ID" value="QLL77750.1"/>
    <property type="molecule type" value="Genomic_DNA"/>
</dbReference>
<dbReference type="RefSeq" id="WP_180849529.1">
    <property type="nucleotide sequence ID" value="NZ_CAUWBC010000001.1"/>
</dbReference>
<dbReference type="Proteomes" id="UP000510886">
    <property type="component" value="Chromosome"/>
</dbReference>
<gene>
    <name evidence="1" type="ORF">GTO87_03520</name>
</gene>
<organism evidence="1 2">
    <name type="scientific">Ligilactobacillus saerimneri</name>
    <dbReference type="NCBI Taxonomy" id="228229"/>
    <lineage>
        <taxon>Bacteria</taxon>
        <taxon>Bacillati</taxon>
        <taxon>Bacillota</taxon>
        <taxon>Bacilli</taxon>
        <taxon>Lactobacillales</taxon>
        <taxon>Lactobacillaceae</taxon>
        <taxon>Ligilactobacillus</taxon>
    </lineage>
</organism>
<dbReference type="AlphaFoldDB" id="A0A7H9EJ72"/>
<sequence>MNFETVKEVLEFLYSVNRKGAKVKVNGKPARVHDIQEMNREAVFGLCDLLGMEDIYLKDDDVA</sequence>
<reference evidence="1 2" key="1">
    <citation type="submission" date="2020-01" db="EMBL/GenBank/DDBJ databases">
        <title>Complete and circular genome sequences of six lactobacillus isolates from horses.</title>
        <authorList>
            <person name="Hassan H.M."/>
        </authorList>
    </citation>
    <scope>NUCLEOTIDE SEQUENCE [LARGE SCALE GENOMIC DNA]</scope>
    <source>
        <strain evidence="1 2">1A</strain>
    </source>
</reference>
<name>A0A7H9EJ72_9LACO</name>
<dbReference type="KEGG" id="lsw:GTO87_03520"/>
<evidence type="ECO:0000313" key="1">
    <source>
        <dbReference type="EMBL" id="QLL77750.1"/>
    </source>
</evidence>
<protein>
    <submittedName>
        <fullName evidence="1">Uncharacterized protein</fullName>
    </submittedName>
</protein>
<proteinExistence type="predicted"/>
<accession>A0A7H9EJ72</accession>